<accession>X8C9J5</accession>
<reference evidence="2" key="1">
    <citation type="submission" date="2014-01" db="EMBL/GenBank/DDBJ databases">
        <authorList>
            <person name="Brown-Elliot B."/>
            <person name="Wallace R."/>
            <person name="Lenaerts A."/>
            <person name="Ordway D."/>
            <person name="DeGroote M.A."/>
            <person name="Parker T."/>
            <person name="Sizemore C."/>
            <person name="Tallon L.J."/>
            <person name="Sadzewicz L.K."/>
            <person name="Sengamalay N."/>
            <person name="Fraser C.M."/>
            <person name="Hine E."/>
            <person name="Shefchek K.A."/>
            <person name="Das S.P."/>
            <person name="Tettelin H."/>
        </authorList>
    </citation>
    <scope>NUCLEOTIDE SEQUENCE [LARGE SCALE GENOMIC DNA]</scope>
    <source>
        <strain evidence="2">4042</strain>
    </source>
</reference>
<proteinExistence type="inferred from homology"/>
<comment type="caution">
    <text evidence="2">The sequence shown here is derived from an EMBL/GenBank/DDBJ whole genome shotgun (WGS) entry which is preliminary data.</text>
</comment>
<dbReference type="AlphaFoldDB" id="X8C9J5"/>
<dbReference type="GO" id="GO:0008430">
    <property type="term" value="F:selenium binding"/>
    <property type="evidence" value="ECO:0007669"/>
    <property type="project" value="InterPro"/>
</dbReference>
<evidence type="ECO:0000313" key="2">
    <source>
        <dbReference type="EMBL" id="EUA52461.1"/>
    </source>
</evidence>
<dbReference type="Pfam" id="PF05694">
    <property type="entry name" value="SBP56"/>
    <property type="match status" value="1"/>
</dbReference>
<protein>
    <submittedName>
        <fullName evidence="2">56kDa selenium binding family protein</fullName>
    </submittedName>
</protein>
<dbReference type="InterPro" id="IPR008826">
    <property type="entry name" value="Se-bd"/>
</dbReference>
<name>X8C9J5_MYCXE</name>
<organism evidence="2">
    <name type="scientific">Mycobacterium xenopi 4042</name>
    <dbReference type="NCBI Taxonomy" id="1299334"/>
    <lineage>
        <taxon>Bacteria</taxon>
        <taxon>Bacillati</taxon>
        <taxon>Actinomycetota</taxon>
        <taxon>Actinomycetes</taxon>
        <taxon>Mycobacteriales</taxon>
        <taxon>Mycobacteriaceae</taxon>
        <taxon>Mycobacterium</taxon>
    </lineage>
</organism>
<sequence>MDCDPSSSSYGGVVGWANSLRRQRTAPLRVERMLERAVPRRPRPHHQLERRYLVVPGIRSSHTFVLDTKPDPLHPTLTHTIDADELAAKAGIRARTRCIAGRRHLHVRARRADGNDGPGASR</sequence>
<evidence type="ECO:0000256" key="1">
    <source>
        <dbReference type="ARBA" id="ARBA00005606"/>
    </source>
</evidence>
<dbReference type="EMBL" id="JAOB01000033">
    <property type="protein sequence ID" value="EUA52461.1"/>
    <property type="molecule type" value="Genomic_DNA"/>
</dbReference>
<comment type="similarity">
    <text evidence="1">Belongs to the selenium-binding protein family.</text>
</comment>
<gene>
    <name evidence="2" type="ORF">I553_2648</name>
</gene>